<evidence type="ECO:0000256" key="13">
    <source>
        <dbReference type="ARBA" id="ARBA00022884"/>
    </source>
</evidence>
<keyword evidence="12" id="KW-0460">Magnesium</keyword>
<evidence type="ECO:0000256" key="4">
    <source>
        <dbReference type="ARBA" id="ARBA00005785"/>
    </source>
</evidence>
<dbReference type="CDD" id="cd09862">
    <property type="entry name" value="PIN_Rrp44-like"/>
    <property type="match status" value="1"/>
</dbReference>
<dbReference type="Gene3D" id="2.40.50.140">
    <property type="entry name" value="Nucleic acid-binding proteins"/>
    <property type="match status" value="1"/>
</dbReference>
<dbReference type="Gene3D" id="2.40.50.700">
    <property type="match status" value="1"/>
</dbReference>
<comment type="cofactor">
    <cofactor evidence="2">
        <name>Mg(2+)</name>
        <dbReference type="ChEBI" id="CHEBI:18420"/>
    </cofactor>
</comment>
<organism evidence="16 17">
    <name type="scientific">Chiloscyllium punctatum</name>
    <name type="common">Brownbanded bambooshark</name>
    <name type="synonym">Hemiscyllium punctatum</name>
    <dbReference type="NCBI Taxonomy" id="137246"/>
    <lineage>
        <taxon>Eukaryota</taxon>
        <taxon>Metazoa</taxon>
        <taxon>Chordata</taxon>
        <taxon>Craniata</taxon>
        <taxon>Vertebrata</taxon>
        <taxon>Chondrichthyes</taxon>
        <taxon>Elasmobranchii</taxon>
        <taxon>Galeomorphii</taxon>
        <taxon>Galeoidea</taxon>
        <taxon>Orectolobiformes</taxon>
        <taxon>Hemiscylliidae</taxon>
        <taxon>Chiloscyllium</taxon>
    </lineage>
</organism>
<dbReference type="FunFam" id="3.40.50.1010:FF:000021">
    <property type="entry name" value="DIS3-like exonuclease 1 isoform X1"/>
    <property type="match status" value="1"/>
</dbReference>
<comment type="similarity">
    <text evidence="4 14">Belongs to the RNR ribonuclease family.</text>
</comment>
<dbReference type="GO" id="GO:0016075">
    <property type="term" value="P:rRNA catabolic process"/>
    <property type="evidence" value="ECO:0007669"/>
    <property type="project" value="TreeGrafter"/>
</dbReference>
<dbReference type="Gene3D" id="2.40.50.690">
    <property type="match status" value="1"/>
</dbReference>
<evidence type="ECO:0000256" key="7">
    <source>
        <dbReference type="ARBA" id="ARBA00022490"/>
    </source>
</evidence>
<dbReference type="Gene3D" id="3.40.50.1010">
    <property type="entry name" value="5'-nuclease"/>
    <property type="match status" value="1"/>
</dbReference>
<dbReference type="Proteomes" id="UP000287033">
    <property type="component" value="Unassembled WGS sequence"/>
</dbReference>
<dbReference type="GO" id="GO:0010467">
    <property type="term" value="P:gene expression"/>
    <property type="evidence" value="ECO:0007669"/>
    <property type="project" value="UniProtKB-ARBA"/>
</dbReference>
<evidence type="ECO:0000256" key="11">
    <source>
        <dbReference type="ARBA" id="ARBA00022839"/>
    </source>
</evidence>
<dbReference type="GO" id="GO:0008859">
    <property type="term" value="F:exoribonuclease II activity"/>
    <property type="evidence" value="ECO:0007669"/>
    <property type="project" value="UniProtKB-EC"/>
</dbReference>
<accession>A0A401SWP3</accession>
<proteinExistence type="inferred from homology"/>
<dbReference type="OMA" id="VIRIDGW"/>
<dbReference type="GO" id="GO:0019899">
    <property type="term" value="F:enzyme binding"/>
    <property type="evidence" value="ECO:0007669"/>
    <property type="project" value="UniProtKB-ARBA"/>
</dbReference>
<keyword evidence="8" id="KW-0540">Nuclease</keyword>
<reference evidence="16 17" key="1">
    <citation type="journal article" date="2018" name="Nat. Ecol. Evol.">
        <title>Shark genomes provide insights into elasmobranch evolution and the origin of vertebrates.</title>
        <authorList>
            <person name="Hara Y"/>
            <person name="Yamaguchi K"/>
            <person name="Onimaru K"/>
            <person name="Kadota M"/>
            <person name="Koyanagi M"/>
            <person name="Keeley SD"/>
            <person name="Tatsumi K"/>
            <person name="Tanaka K"/>
            <person name="Motone F"/>
            <person name="Kageyama Y"/>
            <person name="Nozu R"/>
            <person name="Adachi N"/>
            <person name="Nishimura O"/>
            <person name="Nakagawa R"/>
            <person name="Tanegashima C"/>
            <person name="Kiyatake I"/>
            <person name="Matsumoto R"/>
            <person name="Murakumo K"/>
            <person name="Nishida K"/>
            <person name="Terakita A"/>
            <person name="Kuratani S"/>
            <person name="Sato K"/>
            <person name="Hyodo S Kuraku.S."/>
        </authorList>
    </citation>
    <scope>NUCLEOTIDE SEQUENCE [LARGE SCALE GENOMIC DNA]</scope>
</reference>
<dbReference type="PROSITE" id="PS01175">
    <property type="entry name" value="RIBONUCLEASE_II"/>
    <property type="match status" value="1"/>
</dbReference>
<dbReference type="SMART" id="SM00955">
    <property type="entry name" value="RNB"/>
    <property type="match status" value="1"/>
</dbReference>
<dbReference type="InterPro" id="IPR050180">
    <property type="entry name" value="RNR_Ribonuclease"/>
</dbReference>
<evidence type="ECO:0000256" key="3">
    <source>
        <dbReference type="ARBA" id="ARBA00004496"/>
    </source>
</evidence>
<evidence type="ECO:0000256" key="5">
    <source>
        <dbReference type="ARBA" id="ARBA00012163"/>
    </source>
</evidence>
<comment type="caution">
    <text evidence="16">The sequence shown here is derived from an EMBL/GenBank/DDBJ whole genome shotgun (WGS) entry which is preliminary data.</text>
</comment>
<evidence type="ECO:0000256" key="6">
    <source>
        <dbReference type="ARBA" id="ARBA00016366"/>
    </source>
</evidence>
<protein>
    <recommendedName>
        <fullName evidence="6">DIS3-like exonuclease 1</fullName>
        <ecNumber evidence="5">3.1.13.1</ecNumber>
    </recommendedName>
</protein>
<name>A0A401SWP3_CHIPU</name>
<dbReference type="InterPro" id="IPR022966">
    <property type="entry name" value="RNase_II/R_CS"/>
</dbReference>
<evidence type="ECO:0000259" key="15">
    <source>
        <dbReference type="SMART" id="SM00955"/>
    </source>
</evidence>
<dbReference type="InterPro" id="IPR033771">
    <property type="entry name" value="Rrp44_CSD1"/>
</dbReference>
<evidence type="ECO:0000256" key="14">
    <source>
        <dbReference type="RuleBase" id="RU003901"/>
    </source>
</evidence>
<feature type="domain" description="RNB" evidence="15">
    <location>
        <begin position="472"/>
        <end position="824"/>
    </location>
</feature>
<dbReference type="GO" id="GO:0000177">
    <property type="term" value="C:cytoplasmic exosome (RNase complex)"/>
    <property type="evidence" value="ECO:0007669"/>
    <property type="project" value="TreeGrafter"/>
</dbReference>
<comment type="subcellular location">
    <subcellularLocation>
        <location evidence="3">Cytoplasm</location>
    </subcellularLocation>
</comment>
<evidence type="ECO:0000256" key="10">
    <source>
        <dbReference type="ARBA" id="ARBA00022835"/>
    </source>
</evidence>
<evidence type="ECO:0000256" key="9">
    <source>
        <dbReference type="ARBA" id="ARBA00022801"/>
    </source>
</evidence>
<evidence type="ECO:0000313" key="17">
    <source>
        <dbReference type="Proteomes" id="UP000287033"/>
    </source>
</evidence>
<dbReference type="PANTHER" id="PTHR23355">
    <property type="entry name" value="RIBONUCLEASE"/>
    <property type="match status" value="1"/>
</dbReference>
<evidence type="ECO:0000256" key="8">
    <source>
        <dbReference type="ARBA" id="ARBA00022722"/>
    </source>
</evidence>
<evidence type="ECO:0000313" key="16">
    <source>
        <dbReference type="EMBL" id="GCC34814.1"/>
    </source>
</evidence>
<dbReference type="PANTHER" id="PTHR23355:SF30">
    <property type="entry name" value="DIS3-LIKE EXONUCLEASE 1"/>
    <property type="match status" value="1"/>
</dbReference>
<gene>
    <name evidence="16" type="ORF">chiPu_0013291</name>
</gene>
<dbReference type="AlphaFoldDB" id="A0A401SWP3"/>
<dbReference type="FunFam" id="2.40.50.700:FF:000004">
    <property type="entry name" value="Exosome complex exonuclease RRP44 homolog A"/>
    <property type="match status" value="1"/>
</dbReference>
<comment type="catalytic activity">
    <reaction evidence="1">
        <text>Exonucleolytic cleavage in the 3'- to 5'-direction to yield nucleoside 5'-phosphates.</text>
        <dbReference type="EC" id="3.1.13.1"/>
    </reaction>
</comment>
<keyword evidence="13" id="KW-0694">RNA-binding</keyword>
<dbReference type="EC" id="3.1.13.1" evidence="5"/>
<sequence length="1058" mass="121146">MAPPLASDNIMIKTEKVLHLRSCKGKSVRVVREHYLRRSVPCNSSLCQAECHNEGKLLSESATHYLIPDWKVVQDYLEILEFPELRGIVFMQTACQAVQHQKGRRHYNKLRNLLKDARHECVLFFNEFQLYSYVPREHGESLEKWQTRCIYYATVWYYNHLAELMPVVMVTEDPEAIQKYGSETEGVFVISFKSYLENFWPDLEAVHQLYDSIVQSRKERESENQEKNRKEYSEHLPLEILEAGIKSGRYVQGVINVNKHRSQLEAFVRTQGFTNKKSELEMDILICGTKARNRAIQGDVVAVELLPRNEWKGRVSVLCEKESEEKTAEETESEPMATGKVVGIIQRNWRDYVASFPPKEDIQSQGKNVRKILVTPWDYRIPRIRISTQQAESLQDCRIIVRIDSWDSTSLYPNGHFVKVLGRAGDLETEIAAILVENNISVSPFSEAQLREMPLNTPENPWKIDTEEQAQRVDLRNTHLVFSIDPKDCEDVDDALSVRRLVNDNLELGVHIADVTHFVKLNSNTDLEARSRATTCYLADRRYDMLPAILSADLCSLLGGADRYAVSVLWELDKTNYEVLKVWFGRTIIKSAYKMYYEAAQALLDGDLHIMDDIPELKGREEKDKHRILNDLIWAIEKLTEIARHIRAKRALGGALELEGIELRVQLDEKKNISDLVPKQPLEVHETVAECMILANHWVAKKITEKLPHQALLRCHPPPQQEFFAQLIDCAKAKGFKIDTRSNKALADSLDMAEDPDDPQVNKLLRSMATQAMSNAVYFSTGSCSEDEYYHYGLALEKYTHFTSPIRRYADIVVHRLLMAAIMKDEKLEPEDSLLSNKDLAELCQHINNKNRAAQYVQKQSIELFQCMYFKDKDPSDERCIADGIIYSIRANGVLVFVPRYGIKAPAFLKNKEGLVISAKSDGSCVWKPGCLKRLRDKIISTTVDGGSVTFSLFDHITVRIFELSSQSHPDSIKLDIISNQPYYKTNTEPMHETSHGSKTDLIRDVIRSVEEAQLAQEHAKSTSVREEDKEYCQTKGNSLYLLLEEIKELALLDVAVG</sequence>
<evidence type="ECO:0000256" key="2">
    <source>
        <dbReference type="ARBA" id="ARBA00001946"/>
    </source>
</evidence>
<keyword evidence="11" id="KW-0269">Exonuclease</keyword>
<dbReference type="Pfam" id="PF00773">
    <property type="entry name" value="RNB"/>
    <property type="match status" value="1"/>
</dbReference>
<dbReference type="Pfam" id="PF17849">
    <property type="entry name" value="OB_Dis3"/>
    <property type="match status" value="1"/>
</dbReference>
<dbReference type="FunFam" id="2.40.50.140:FF:000143">
    <property type="entry name" value="DIS3-like exonuclease 1 isoform X1"/>
    <property type="match status" value="1"/>
</dbReference>
<dbReference type="EMBL" id="BEZZ01000632">
    <property type="protein sequence ID" value="GCC34814.1"/>
    <property type="molecule type" value="Genomic_DNA"/>
</dbReference>
<keyword evidence="10" id="KW-0271">Exosome</keyword>
<evidence type="ECO:0000256" key="12">
    <source>
        <dbReference type="ARBA" id="ARBA00022842"/>
    </source>
</evidence>
<evidence type="ECO:0000256" key="1">
    <source>
        <dbReference type="ARBA" id="ARBA00001849"/>
    </source>
</evidence>
<dbReference type="OrthoDB" id="372421at2759"/>
<keyword evidence="17" id="KW-1185">Reference proteome</keyword>
<dbReference type="GO" id="GO:0003723">
    <property type="term" value="F:RNA binding"/>
    <property type="evidence" value="ECO:0007669"/>
    <property type="project" value="UniProtKB-KW"/>
</dbReference>
<dbReference type="GO" id="GO:0006402">
    <property type="term" value="P:mRNA catabolic process"/>
    <property type="evidence" value="ECO:0007669"/>
    <property type="project" value="TreeGrafter"/>
</dbReference>
<keyword evidence="9" id="KW-0378">Hydrolase</keyword>
<dbReference type="InterPro" id="IPR012340">
    <property type="entry name" value="NA-bd_OB-fold"/>
</dbReference>
<dbReference type="STRING" id="137246.A0A401SWP3"/>
<dbReference type="SUPFAM" id="SSF50249">
    <property type="entry name" value="Nucleic acid-binding proteins"/>
    <property type="match status" value="3"/>
</dbReference>
<dbReference type="InterPro" id="IPR041505">
    <property type="entry name" value="Dis3_CSD2"/>
</dbReference>
<dbReference type="Pfam" id="PF17216">
    <property type="entry name" value="Rrp44_CSD1"/>
    <property type="match status" value="1"/>
</dbReference>
<dbReference type="InterPro" id="IPR001900">
    <property type="entry name" value="RNase_II/R"/>
</dbReference>
<keyword evidence="7" id="KW-0963">Cytoplasm</keyword>
<dbReference type="FunFam" id="2.40.50.690:FF:000004">
    <property type="entry name" value="DIS3-like exonuclease 1 isoform X1"/>
    <property type="match status" value="1"/>
</dbReference>